<gene>
    <name evidence="1" type="ORF">AFERRI_10039</name>
</gene>
<evidence type="ECO:0000313" key="1">
    <source>
        <dbReference type="EMBL" id="CDQ12144.1"/>
    </source>
</evidence>
<protein>
    <submittedName>
        <fullName evidence="1">Uncharacterized protein</fullName>
    </submittedName>
</protein>
<accession>A0A060V0D8</accession>
<organism evidence="1">
    <name type="scientific">Acidithiobacillus ferrivorans</name>
    <dbReference type="NCBI Taxonomy" id="160808"/>
    <lineage>
        <taxon>Bacteria</taxon>
        <taxon>Pseudomonadati</taxon>
        <taxon>Pseudomonadota</taxon>
        <taxon>Acidithiobacillia</taxon>
        <taxon>Acidithiobacillales</taxon>
        <taxon>Acidithiobacillaceae</taxon>
        <taxon>Acidithiobacillus</taxon>
    </lineage>
</organism>
<dbReference type="EMBL" id="CCCS020000081">
    <property type="protein sequence ID" value="CDQ12144.1"/>
    <property type="molecule type" value="Genomic_DNA"/>
</dbReference>
<reference evidence="1" key="1">
    <citation type="submission" date="2014-03" db="EMBL/GenBank/DDBJ databases">
        <authorList>
            <person name="Genoscope - CEA"/>
        </authorList>
    </citation>
    <scope>NUCLEOTIDE SEQUENCE [LARGE SCALE GENOMIC DNA]</scope>
    <source>
        <strain evidence="1">CF27</strain>
    </source>
</reference>
<reference evidence="1" key="2">
    <citation type="submission" date="2014-07" db="EMBL/GenBank/DDBJ databases">
        <title>Initial genome analysis of the psychrotolerant acidophile Acidithiobacillus ferrivorans CF27: insights into iron and sulfur oxidation pathways and into biofilm formation.</title>
        <authorList>
            <person name="Talla E."/>
            <person name="Hedrich S."/>
            <person name="Mangenot S."/>
            <person name="Ji B."/>
            <person name="Johnson D.B."/>
            <person name="Barbe V."/>
            <person name="Bonnefoy V."/>
        </authorList>
    </citation>
    <scope>NUCLEOTIDE SEQUENCE [LARGE SCALE GENOMIC DNA]</scope>
    <source>
        <strain evidence="1">CF27</strain>
    </source>
</reference>
<proteinExistence type="predicted"/>
<name>A0A060V0D8_9PROT</name>
<dbReference type="AlphaFoldDB" id="A0A060V0D8"/>
<sequence length="64" mass="6761">MSIHALQLDFVGFIAGKGGARLLGQGQVLIVVAILRLLGPGLGDGNVLVLAIPREYRQAQVNPR</sequence>
<comment type="caution">
    <text evidence="1">The sequence shown here is derived from an EMBL/GenBank/DDBJ whole genome shotgun (WGS) entry which is preliminary data.</text>
</comment>